<evidence type="ECO:0000313" key="5">
    <source>
        <dbReference type="Proteomes" id="UP001580407"/>
    </source>
</evidence>
<keyword evidence="1" id="KW-1133">Transmembrane helix</keyword>
<feature type="transmembrane region" description="Helical" evidence="1">
    <location>
        <begin position="36"/>
        <end position="55"/>
    </location>
</feature>
<sequence>MSPLVRTRLNEVYASIADSPAKPANRPLRTWKHRTTIAATAAAVLGIAVFASGFVSPVMAQSIRSIPLIGTIFDSVGQEFGIQRAVDSGMYSTADSTVSYQDIRLNVTETVFDRERALFTLQVSSPYLKDGILSSGGEDIELKNAVHNFNLKINGKVVGESGFYFGGGEEHPNTLILEQPLDSASVSSLPDSVKGELTVMLEGIDHEFKLDVPLTKSEKDIVHLNPKQTLTNDSLSFTLSEVDVTPITTNVKYSLSALGKTKLSDDEASALMNHRVAVYDDKGNLLQGLNGEGMLENNEKGNKTDSQYSFASAQQRPAYLIFKLFTTDDHDAFPYTTIKDSQFIDGMSIKVDIPSK</sequence>
<dbReference type="InterPro" id="IPR025436">
    <property type="entry name" value="DUF4179"/>
</dbReference>
<dbReference type="Proteomes" id="UP001580407">
    <property type="component" value="Unassembled WGS sequence"/>
</dbReference>
<dbReference type="InterPro" id="IPR040680">
    <property type="entry name" value="DUF5643"/>
</dbReference>
<organism evidence="4 5">
    <name type="scientific">Paenibacillus terreus</name>
    <dbReference type="NCBI Taxonomy" id="1387834"/>
    <lineage>
        <taxon>Bacteria</taxon>
        <taxon>Bacillati</taxon>
        <taxon>Bacillota</taxon>
        <taxon>Bacilli</taxon>
        <taxon>Bacillales</taxon>
        <taxon>Paenibacillaceae</taxon>
        <taxon>Paenibacillus</taxon>
    </lineage>
</organism>
<feature type="domain" description="DUF4179" evidence="2">
    <location>
        <begin position="32"/>
        <end position="125"/>
    </location>
</feature>
<comment type="caution">
    <text evidence="4">The sequence shown here is derived from an EMBL/GenBank/DDBJ whole genome shotgun (WGS) entry which is preliminary data.</text>
</comment>
<evidence type="ECO:0000259" key="3">
    <source>
        <dbReference type="Pfam" id="PF18705"/>
    </source>
</evidence>
<dbReference type="Pfam" id="PF13786">
    <property type="entry name" value="DUF4179"/>
    <property type="match status" value="1"/>
</dbReference>
<evidence type="ECO:0000313" key="4">
    <source>
        <dbReference type="EMBL" id="MFB5682161.1"/>
    </source>
</evidence>
<accession>A0ABV5B8Y5</accession>
<reference evidence="4 5" key="1">
    <citation type="submission" date="2024-09" db="EMBL/GenBank/DDBJ databases">
        <authorList>
            <person name="Ruan L."/>
        </authorList>
    </citation>
    <scope>NUCLEOTIDE SEQUENCE [LARGE SCALE GENOMIC DNA]</scope>
    <source>
        <strain evidence="4 5">D33</strain>
    </source>
</reference>
<evidence type="ECO:0000259" key="2">
    <source>
        <dbReference type="Pfam" id="PF13786"/>
    </source>
</evidence>
<evidence type="ECO:0000256" key="1">
    <source>
        <dbReference type="SAM" id="Phobius"/>
    </source>
</evidence>
<feature type="domain" description="DUF5643" evidence="3">
    <location>
        <begin position="223"/>
        <end position="328"/>
    </location>
</feature>
<dbReference type="Gene3D" id="2.60.40.1630">
    <property type="entry name" value="bacillus anthracis domain"/>
    <property type="match status" value="1"/>
</dbReference>
<gene>
    <name evidence="4" type="ORF">ACE3NQ_14650</name>
</gene>
<dbReference type="RefSeq" id="WP_375525919.1">
    <property type="nucleotide sequence ID" value="NZ_JBHILM010000015.1"/>
</dbReference>
<keyword evidence="5" id="KW-1185">Reference proteome</keyword>
<proteinExistence type="predicted"/>
<dbReference type="EMBL" id="JBHILM010000015">
    <property type="protein sequence ID" value="MFB5682161.1"/>
    <property type="molecule type" value="Genomic_DNA"/>
</dbReference>
<protein>
    <submittedName>
        <fullName evidence="4">DUF4179 domain-containing protein</fullName>
    </submittedName>
</protein>
<keyword evidence="1" id="KW-0472">Membrane</keyword>
<name>A0ABV5B8Y5_9BACL</name>
<dbReference type="Pfam" id="PF18705">
    <property type="entry name" value="DUF5643"/>
    <property type="match status" value="1"/>
</dbReference>
<keyword evidence="1" id="KW-0812">Transmembrane</keyword>